<evidence type="ECO:0000259" key="2">
    <source>
        <dbReference type="Pfam" id="PF01757"/>
    </source>
</evidence>
<organism evidence="3 4">
    <name type="scientific">Micromonospora polyrhachis</name>
    <dbReference type="NCBI Taxonomy" id="1282883"/>
    <lineage>
        <taxon>Bacteria</taxon>
        <taxon>Bacillati</taxon>
        <taxon>Actinomycetota</taxon>
        <taxon>Actinomycetes</taxon>
        <taxon>Micromonosporales</taxon>
        <taxon>Micromonosporaceae</taxon>
        <taxon>Micromonospora</taxon>
    </lineage>
</organism>
<keyword evidence="4" id="KW-1185">Reference proteome</keyword>
<comment type="caution">
    <text evidence="3">The sequence shown here is derived from an EMBL/GenBank/DDBJ whole genome shotgun (WGS) entry which is preliminary data.</text>
</comment>
<feature type="transmembrane region" description="Helical" evidence="1">
    <location>
        <begin position="133"/>
        <end position="156"/>
    </location>
</feature>
<reference evidence="3 4" key="1">
    <citation type="submission" date="2020-08" db="EMBL/GenBank/DDBJ databases">
        <title>Sequencing the genomes of 1000 actinobacteria strains.</title>
        <authorList>
            <person name="Klenk H.-P."/>
        </authorList>
    </citation>
    <scope>NUCLEOTIDE SEQUENCE [LARGE SCALE GENOMIC DNA]</scope>
    <source>
        <strain evidence="3 4">DSM 45886</strain>
    </source>
</reference>
<feature type="transmembrane region" description="Helical" evidence="1">
    <location>
        <begin position="163"/>
        <end position="181"/>
    </location>
</feature>
<evidence type="ECO:0000313" key="3">
    <source>
        <dbReference type="EMBL" id="MBB4959310.1"/>
    </source>
</evidence>
<sequence length="444" mass="47906">MPNGEARMDRDRVVDGLRALAILGVVGGHWLVGALVADQTGALRIDSPMRYLSWLQPSTWMLQMLGIFFLVGGYSCARSLTRARQRGQSDRAWIGVRMRRLGTPVLVGIGLMAVLLAGAAIGGMPSGTLRTLVVLFFQPLWFIGVYAVITMLTPYLMRLDQRYGVRAALAGVGAVAVVDLVRYGPGQDLVPGWFGYLTTLPAWGFAYLLGIAWAHNRLGRRAAWSMLAGGVALFAFLLIVARYPISVVSVPGSDRSNSNPPSLLVPALALAQIGAALLLRDRFERLLRRPTPWAIVTALNVSAMSIFCWHNTALVVVAEATRRVGSFPGMGDAPTSGNWVLARLGWFPVLAATLAALVLAVRRFEQTGNRQPAVVGRPVEVGNGELLAANVGRPLPVRVGSGPGVARGQGPQMRDEFRRLGDVEVEVEQTEVHREIVQPVRAGV</sequence>
<feature type="transmembrane region" description="Helical" evidence="1">
    <location>
        <begin position="20"/>
        <end position="40"/>
    </location>
</feature>
<dbReference type="EMBL" id="JACHJW010000001">
    <property type="protein sequence ID" value="MBB4959310.1"/>
    <property type="molecule type" value="Genomic_DNA"/>
</dbReference>
<dbReference type="GO" id="GO:0016747">
    <property type="term" value="F:acyltransferase activity, transferring groups other than amino-acyl groups"/>
    <property type="evidence" value="ECO:0007669"/>
    <property type="project" value="InterPro"/>
</dbReference>
<dbReference type="InterPro" id="IPR002656">
    <property type="entry name" value="Acyl_transf_3_dom"/>
</dbReference>
<feature type="transmembrane region" description="Helical" evidence="1">
    <location>
        <begin position="292"/>
        <end position="318"/>
    </location>
</feature>
<feature type="transmembrane region" description="Helical" evidence="1">
    <location>
        <begin position="222"/>
        <end position="243"/>
    </location>
</feature>
<evidence type="ECO:0000256" key="1">
    <source>
        <dbReference type="SAM" id="Phobius"/>
    </source>
</evidence>
<feature type="transmembrane region" description="Helical" evidence="1">
    <location>
        <begin position="263"/>
        <end position="280"/>
    </location>
</feature>
<proteinExistence type="predicted"/>
<evidence type="ECO:0000313" key="4">
    <source>
        <dbReference type="Proteomes" id="UP000578819"/>
    </source>
</evidence>
<feature type="transmembrane region" description="Helical" evidence="1">
    <location>
        <begin position="338"/>
        <end position="361"/>
    </location>
</feature>
<feature type="transmembrane region" description="Helical" evidence="1">
    <location>
        <begin position="193"/>
        <end position="215"/>
    </location>
</feature>
<feature type="transmembrane region" description="Helical" evidence="1">
    <location>
        <begin position="60"/>
        <end position="80"/>
    </location>
</feature>
<dbReference type="Proteomes" id="UP000578819">
    <property type="component" value="Unassembled WGS sequence"/>
</dbReference>
<dbReference type="Pfam" id="PF01757">
    <property type="entry name" value="Acyl_transf_3"/>
    <property type="match status" value="1"/>
</dbReference>
<keyword evidence="1" id="KW-0472">Membrane</keyword>
<name>A0A7W7ST75_9ACTN</name>
<protein>
    <submittedName>
        <fullName evidence="3">Peptidoglycan/LPS O-acetylase OafA/YrhL</fullName>
    </submittedName>
</protein>
<feature type="domain" description="Acyltransferase 3" evidence="2">
    <location>
        <begin position="14"/>
        <end position="359"/>
    </location>
</feature>
<dbReference type="AlphaFoldDB" id="A0A7W7ST75"/>
<gene>
    <name evidence="3" type="ORF">FHR38_003043</name>
</gene>
<keyword evidence="1" id="KW-1133">Transmembrane helix</keyword>
<feature type="transmembrane region" description="Helical" evidence="1">
    <location>
        <begin position="101"/>
        <end position="121"/>
    </location>
</feature>
<keyword evidence="1" id="KW-0812">Transmembrane</keyword>
<accession>A0A7W7ST75</accession>